<feature type="signal peptide" evidence="1">
    <location>
        <begin position="1"/>
        <end position="17"/>
    </location>
</feature>
<evidence type="ECO:0000256" key="1">
    <source>
        <dbReference type="SAM" id="SignalP"/>
    </source>
</evidence>
<sequence length="63" mass="7037">MSLLFVLFWCFSSQTLSARGDGPEACSFVAALGSYYALFSPRVCQFEFTIMLFSSTPQSEYLS</sequence>
<reference evidence="2" key="1">
    <citation type="journal article" date="2023" name="IScience">
        <title>Live-bearing cockroach genome reveals convergent evolutionary mechanisms linked to viviparity in insects and beyond.</title>
        <authorList>
            <person name="Fouks B."/>
            <person name="Harrison M.C."/>
            <person name="Mikhailova A.A."/>
            <person name="Marchal E."/>
            <person name="English S."/>
            <person name="Carruthers M."/>
            <person name="Jennings E.C."/>
            <person name="Chiamaka E.L."/>
            <person name="Frigard R.A."/>
            <person name="Pippel M."/>
            <person name="Attardo G.M."/>
            <person name="Benoit J.B."/>
            <person name="Bornberg-Bauer E."/>
            <person name="Tobe S.S."/>
        </authorList>
    </citation>
    <scope>NUCLEOTIDE SEQUENCE</scope>
    <source>
        <strain evidence="2">Stay&amp;Tobe</strain>
    </source>
</reference>
<name>A0AAD8A8X7_DIPPU</name>
<evidence type="ECO:0008006" key="4">
    <source>
        <dbReference type="Google" id="ProtNLM"/>
    </source>
</evidence>
<keyword evidence="1" id="KW-0732">Signal</keyword>
<gene>
    <name evidence="2" type="ORF">L9F63_027363</name>
</gene>
<dbReference type="AlphaFoldDB" id="A0AAD8A8X7"/>
<proteinExistence type="predicted"/>
<keyword evidence="3" id="KW-1185">Reference proteome</keyword>
<feature type="non-terminal residue" evidence="2">
    <location>
        <position position="1"/>
    </location>
</feature>
<evidence type="ECO:0000313" key="3">
    <source>
        <dbReference type="Proteomes" id="UP001233999"/>
    </source>
</evidence>
<evidence type="ECO:0000313" key="2">
    <source>
        <dbReference type="EMBL" id="KAJ9594654.1"/>
    </source>
</evidence>
<accession>A0AAD8A8X7</accession>
<dbReference type="EMBL" id="JASPKZ010002746">
    <property type="protein sequence ID" value="KAJ9594654.1"/>
    <property type="molecule type" value="Genomic_DNA"/>
</dbReference>
<comment type="caution">
    <text evidence="2">The sequence shown here is derived from an EMBL/GenBank/DDBJ whole genome shotgun (WGS) entry which is preliminary data.</text>
</comment>
<feature type="non-terminal residue" evidence="2">
    <location>
        <position position="63"/>
    </location>
</feature>
<reference evidence="2" key="2">
    <citation type="submission" date="2023-05" db="EMBL/GenBank/DDBJ databases">
        <authorList>
            <person name="Fouks B."/>
        </authorList>
    </citation>
    <scope>NUCLEOTIDE SEQUENCE</scope>
    <source>
        <strain evidence="2">Stay&amp;Tobe</strain>
        <tissue evidence="2">Testes</tissue>
    </source>
</reference>
<feature type="chain" id="PRO_5042037434" description="Secreted protein" evidence="1">
    <location>
        <begin position="18"/>
        <end position="63"/>
    </location>
</feature>
<protein>
    <recommendedName>
        <fullName evidence="4">Secreted protein</fullName>
    </recommendedName>
</protein>
<organism evidence="2 3">
    <name type="scientific">Diploptera punctata</name>
    <name type="common">Pacific beetle cockroach</name>
    <dbReference type="NCBI Taxonomy" id="6984"/>
    <lineage>
        <taxon>Eukaryota</taxon>
        <taxon>Metazoa</taxon>
        <taxon>Ecdysozoa</taxon>
        <taxon>Arthropoda</taxon>
        <taxon>Hexapoda</taxon>
        <taxon>Insecta</taxon>
        <taxon>Pterygota</taxon>
        <taxon>Neoptera</taxon>
        <taxon>Polyneoptera</taxon>
        <taxon>Dictyoptera</taxon>
        <taxon>Blattodea</taxon>
        <taxon>Blaberoidea</taxon>
        <taxon>Blaberidae</taxon>
        <taxon>Diplopterinae</taxon>
        <taxon>Diploptera</taxon>
    </lineage>
</organism>
<dbReference type="Proteomes" id="UP001233999">
    <property type="component" value="Unassembled WGS sequence"/>
</dbReference>